<dbReference type="AlphaFoldDB" id="A0A0F8XM52"/>
<feature type="non-terminal residue" evidence="1">
    <location>
        <position position="67"/>
    </location>
</feature>
<comment type="caution">
    <text evidence="1">The sequence shown here is derived from an EMBL/GenBank/DDBJ whole genome shotgun (WGS) entry which is preliminary data.</text>
</comment>
<proteinExistence type="predicted"/>
<gene>
    <name evidence="1" type="ORF">LCGC14_2928040</name>
</gene>
<name>A0A0F8XM52_9ZZZZ</name>
<organism evidence="1">
    <name type="scientific">marine sediment metagenome</name>
    <dbReference type="NCBI Taxonomy" id="412755"/>
    <lineage>
        <taxon>unclassified sequences</taxon>
        <taxon>metagenomes</taxon>
        <taxon>ecological metagenomes</taxon>
    </lineage>
</organism>
<dbReference type="EMBL" id="LAZR01058374">
    <property type="protein sequence ID" value="KKK70033.1"/>
    <property type="molecule type" value="Genomic_DNA"/>
</dbReference>
<accession>A0A0F8XM52</accession>
<reference evidence="1" key="1">
    <citation type="journal article" date="2015" name="Nature">
        <title>Complex archaea that bridge the gap between prokaryotes and eukaryotes.</title>
        <authorList>
            <person name="Spang A."/>
            <person name="Saw J.H."/>
            <person name="Jorgensen S.L."/>
            <person name="Zaremba-Niedzwiedzka K."/>
            <person name="Martijn J."/>
            <person name="Lind A.E."/>
            <person name="van Eijk R."/>
            <person name="Schleper C."/>
            <person name="Guy L."/>
            <person name="Ettema T.J."/>
        </authorList>
    </citation>
    <scope>NUCLEOTIDE SEQUENCE</scope>
</reference>
<sequence>MIKPLKYRILDAGAAFFGLLDWQAEPFYYATSGWFRSLCLFPAMRRREPPIMPGIDTATPTELDAWA</sequence>
<evidence type="ECO:0000313" key="1">
    <source>
        <dbReference type="EMBL" id="KKK70033.1"/>
    </source>
</evidence>
<protein>
    <submittedName>
        <fullName evidence="1">Uncharacterized protein</fullName>
    </submittedName>
</protein>